<feature type="region of interest" description="Disordered" evidence="9">
    <location>
        <begin position="1"/>
        <end position="63"/>
    </location>
</feature>
<feature type="compositionally biased region" description="Polar residues" evidence="9">
    <location>
        <begin position="150"/>
        <end position="159"/>
    </location>
</feature>
<evidence type="ECO:0000256" key="6">
    <source>
        <dbReference type="ARBA" id="ARBA00037941"/>
    </source>
</evidence>
<dbReference type="PANTHER" id="PTHR43104:SF4">
    <property type="entry name" value="L-2-HYDROXYGLUTARATE DEHYDROGENASE, MITOCHONDRIAL"/>
    <property type="match status" value="1"/>
</dbReference>
<evidence type="ECO:0000256" key="7">
    <source>
        <dbReference type="ARBA" id="ARBA00038878"/>
    </source>
</evidence>
<dbReference type="PANTHER" id="PTHR43104">
    <property type="entry name" value="L-2-HYDROXYGLUTARATE DEHYDROGENASE, MITOCHONDRIAL"/>
    <property type="match status" value="1"/>
</dbReference>
<keyword evidence="12" id="KW-1185">Reference proteome</keyword>
<dbReference type="Pfam" id="PF01266">
    <property type="entry name" value="DAO"/>
    <property type="match status" value="1"/>
</dbReference>
<reference evidence="11" key="1">
    <citation type="submission" date="2020-03" db="EMBL/GenBank/DDBJ databases">
        <title>Draft Genome Sequence of Cylindrodendrum hubeiense.</title>
        <authorList>
            <person name="Buettner E."/>
            <person name="Kellner H."/>
        </authorList>
    </citation>
    <scope>NUCLEOTIDE SEQUENCE</scope>
    <source>
        <strain evidence="11">IHI 201604</strain>
    </source>
</reference>
<accession>A0A9P5HC67</accession>
<name>A0A9P5HC67_9HYPO</name>
<comment type="cofactor">
    <cofactor evidence="1">
        <name>FAD</name>
        <dbReference type="ChEBI" id="CHEBI:57692"/>
    </cofactor>
</comment>
<keyword evidence="4" id="KW-0560">Oxidoreductase</keyword>
<dbReference type="InterPro" id="IPR006076">
    <property type="entry name" value="FAD-dep_OxRdtase"/>
</dbReference>
<feature type="region of interest" description="Disordered" evidence="9">
    <location>
        <begin position="146"/>
        <end position="235"/>
    </location>
</feature>
<organism evidence="11 12">
    <name type="scientific">Cylindrodendrum hubeiense</name>
    <dbReference type="NCBI Taxonomy" id="595255"/>
    <lineage>
        <taxon>Eukaryota</taxon>
        <taxon>Fungi</taxon>
        <taxon>Dikarya</taxon>
        <taxon>Ascomycota</taxon>
        <taxon>Pezizomycotina</taxon>
        <taxon>Sordariomycetes</taxon>
        <taxon>Hypocreomycetidae</taxon>
        <taxon>Hypocreales</taxon>
        <taxon>Nectriaceae</taxon>
        <taxon>Cylindrodendrum</taxon>
    </lineage>
</organism>
<dbReference type="SUPFAM" id="SSF51905">
    <property type="entry name" value="FAD/NAD(P)-binding domain"/>
    <property type="match status" value="1"/>
</dbReference>
<evidence type="ECO:0000313" key="11">
    <source>
        <dbReference type="EMBL" id="KAF7550268.1"/>
    </source>
</evidence>
<proteinExistence type="inferred from homology"/>
<keyword evidence="2" id="KW-0285">Flavoprotein</keyword>
<feature type="compositionally biased region" description="Polar residues" evidence="9">
    <location>
        <begin position="170"/>
        <end position="180"/>
    </location>
</feature>
<sequence length="657" mass="70618">MASNGDAASDLRSESPTRSPRSASISLQAAATMNAGLQHEPTRRSSSTSLSRNRSSPQTGRRRSAVLMNLQLNDPSVPSPGEMVHENSAYRAASPQPLSGSPLLADPHHHRAPSLGELHQELEAEQEAHVNRLLHMIRQQQLELQRLQAGQPQSHNSAVDDTISERSGHGTPQASTSHINIPSAPSGGSFPRSAGPRHPRSSFDMARADLQRRSRTPSRGASPRMRSTSIGGDSGEWVLGGRDESAFYQAETQMLTRENQMLKLRVRELASVKADFTHAIIGGGVVGLAIARQLARRDNTSTILIERHNAVGTETSSRNSEVIHAGIYYGPGSLKTQLCIRGKNLLYELCKKYDVGFRRTGKWIVAQNDIQREALGKIHAVCKDEIGVPIRWVGEEEIKRDGEGVHAVAALESPTTGIVDSHGLMMCLLGLFEDAGGVAALNSPVTGIKPLGVTPGSAGWEVQVKDAATGETSSIIAETLINAAGLGATDIHNLIVPAAEHKQLYYAKGNYFSYGASHPRVSRLIYPAPEPGGAGLGTHLTLDLGGRLRFGPDVEWVKSPDDLAVNGSRLPQAIGEIKKYLPSVDETLLVPDYAGIRPKLSDRGAVLKGKSFNDFIIRKEDGYEGWVNLLGIESPGLTSSLAIAEKVEALMYGTARA</sequence>
<evidence type="ECO:0000256" key="3">
    <source>
        <dbReference type="ARBA" id="ARBA00022827"/>
    </source>
</evidence>
<evidence type="ECO:0000313" key="12">
    <source>
        <dbReference type="Proteomes" id="UP000722485"/>
    </source>
</evidence>
<dbReference type="Proteomes" id="UP000722485">
    <property type="component" value="Unassembled WGS sequence"/>
</dbReference>
<comment type="caution">
    <text evidence="11">The sequence shown here is derived from an EMBL/GenBank/DDBJ whole genome shotgun (WGS) entry which is preliminary data.</text>
</comment>
<keyword evidence="3" id="KW-0274">FAD</keyword>
<dbReference type="Gene3D" id="3.50.50.60">
    <property type="entry name" value="FAD/NAD(P)-binding domain"/>
    <property type="match status" value="1"/>
</dbReference>
<evidence type="ECO:0000256" key="4">
    <source>
        <dbReference type="ARBA" id="ARBA00023002"/>
    </source>
</evidence>
<dbReference type="EMBL" id="JAANBB010000102">
    <property type="protein sequence ID" value="KAF7550268.1"/>
    <property type="molecule type" value="Genomic_DNA"/>
</dbReference>
<gene>
    <name evidence="11" type="ORF">G7Z17_g5816</name>
</gene>
<evidence type="ECO:0000256" key="8">
    <source>
        <dbReference type="ARBA" id="ARBA00041137"/>
    </source>
</evidence>
<protein>
    <recommendedName>
        <fullName evidence="8">L-2-hydroxyglutarate dehydrogenase, mitochondrial</fullName>
        <ecNumber evidence="7">1.1.99.2</ecNumber>
    </recommendedName>
</protein>
<feature type="compositionally biased region" description="Low complexity" evidence="9">
    <location>
        <begin position="44"/>
        <end position="56"/>
    </location>
</feature>
<evidence type="ECO:0000259" key="10">
    <source>
        <dbReference type="Pfam" id="PF01266"/>
    </source>
</evidence>
<evidence type="ECO:0000256" key="2">
    <source>
        <dbReference type="ARBA" id="ARBA00022630"/>
    </source>
</evidence>
<evidence type="ECO:0000256" key="1">
    <source>
        <dbReference type="ARBA" id="ARBA00001974"/>
    </source>
</evidence>
<dbReference type="GO" id="GO:0047545">
    <property type="term" value="F:(S)-2-hydroxyglutarate dehydrogenase activity"/>
    <property type="evidence" value="ECO:0007669"/>
    <property type="project" value="UniProtKB-EC"/>
</dbReference>
<dbReference type="Gene3D" id="3.30.9.10">
    <property type="entry name" value="D-Amino Acid Oxidase, subunit A, domain 2"/>
    <property type="match status" value="1"/>
</dbReference>
<comment type="catalytic activity">
    <reaction evidence="5">
        <text>(S)-2-hydroxyglutarate + A = 2-oxoglutarate + AH2</text>
        <dbReference type="Rhea" id="RHEA:21252"/>
        <dbReference type="ChEBI" id="CHEBI:13193"/>
        <dbReference type="ChEBI" id="CHEBI:16782"/>
        <dbReference type="ChEBI" id="CHEBI:16810"/>
        <dbReference type="ChEBI" id="CHEBI:17499"/>
        <dbReference type="EC" id="1.1.99.2"/>
    </reaction>
</comment>
<dbReference type="OrthoDB" id="498204at2759"/>
<feature type="compositionally biased region" description="Polar residues" evidence="9">
    <location>
        <begin position="16"/>
        <end position="31"/>
    </location>
</feature>
<dbReference type="AlphaFoldDB" id="A0A9P5HC67"/>
<dbReference type="InterPro" id="IPR036188">
    <property type="entry name" value="FAD/NAD-bd_sf"/>
</dbReference>
<feature type="region of interest" description="Disordered" evidence="9">
    <location>
        <begin position="91"/>
        <end position="111"/>
    </location>
</feature>
<feature type="domain" description="FAD dependent oxidoreductase" evidence="10">
    <location>
        <begin position="279"/>
        <end position="647"/>
    </location>
</feature>
<comment type="similarity">
    <text evidence="6">Belongs to the L2HGDH family.</text>
</comment>
<evidence type="ECO:0000256" key="5">
    <source>
        <dbReference type="ARBA" id="ARBA00036066"/>
    </source>
</evidence>
<dbReference type="EC" id="1.1.99.2" evidence="7"/>
<evidence type="ECO:0000256" key="9">
    <source>
        <dbReference type="SAM" id="MobiDB-lite"/>
    </source>
</evidence>